<feature type="region of interest" description="Disordered" evidence="7">
    <location>
        <begin position="369"/>
        <end position="391"/>
    </location>
</feature>
<comment type="caution">
    <text evidence="8">The sequence shown here is derived from an EMBL/GenBank/DDBJ whole genome shotgun (WGS) entry which is preliminary data.</text>
</comment>
<sequence>MTPNLPPDANATTATTASTASPASAASNQADQQADQAAPNATAKPARPDWAQREERGSALLLRVMTWLSLRLGRPAGRALLYLCAAWYVLFSPRARSASRDYLRRALNRAPRWRDCWRHVFTFATTIHDRIYLMHGRFDLFDIRPHGQQLVDEALSGGRGAFLMGAHLGSFEVVRALGRTRPRLRVVVTMFEENARKINATLAAVNPAASPEVIGLGQIDSMLKVKQRLDENCMVGMLPDRTLLADDTATMRRMAFLGEPAPFPLGPLYMAAMLKRPVLFMTGLYRGGNRYDVHFEVVADFTHTPRDARRAAIDAALARYVSLLDKYARAAPYNWFNYFDFWKTVKPAGDAAASAPASADSVVARDAHATRATRATRRASASLTAQETSDA</sequence>
<evidence type="ECO:0000313" key="9">
    <source>
        <dbReference type="Proteomes" id="UP000247515"/>
    </source>
</evidence>
<organism evidence="8 9">
    <name type="scientific">Paraburkholderia tropica</name>
    <dbReference type="NCBI Taxonomy" id="92647"/>
    <lineage>
        <taxon>Bacteria</taxon>
        <taxon>Pseudomonadati</taxon>
        <taxon>Pseudomonadota</taxon>
        <taxon>Betaproteobacteria</taxon>
        <taxon>Burkholderiales</taxon>
        <taxon>Burkholderiaceae</taxon>
        <taxon>Paraburkholderia</taxon>
    </lineage>
</organism>
<dbReference type="PANTHER" id="PTHR30606:SF9">
    <property type="entry name" value="LIPID A BIOSYNTHESIS LAUROYLTRANSFERASE"/>
    <property type="match status" value="1"/>
</dbReference>
<comment type="subcellular location">
    <subcellularLocation>
        <location evidence="1">Cell inner membrane</location>
    </subcellularLocation>
</comment>
<dbReference type="Proteomes" id="UP000247515">
    <property type="component" value="Unassembled WGS sequence"/>
</dbReference>
<keyword evidence="4" id="KW-0808">Transferase</keyword>
<keyword evidence="5" id="KW-0472">Membrane</keyword>
<dbReference type="GO" id="GO:0016746">
    <property type="term" value="F:acyltransferase activity"/>
    <property type="evidence" value="ECO:0007669"/>
    <property type="project" value="UniProtKB-KW"/>
</dbReference>
<feature type="compositionally biased region" description="Low complexity" evidence="7">
    <location>
        <begin position="7"/>
        <end position="43"/>
    </location>
</feature>
<evidence type="ECO:0000256" key="3">
    <source>
        <dbReference type="ARBA" id="ARBA00022519"/>
    </source>
</evidence>
<evidence type="ECO:0000256" key="6">
    <source>
        <dbReference type="ARBA" id="ARBA00023315"/>
    </source>
</evidence>
<dbReference type="InterPro" id="IPR004960">
    <property type="entry name" value="LipA_acyltrans"/>
</dbReference>
<dbReference type="EMBL" id="QJJV01000003">
    <property type="protein sequence ID" value="PXX19208.1"/>
    <property type="molecule type" value="Genomic_DNA"/>
</dbReference>
<dbReference type="CDD" id="cd07984">
    <property type="entry name" value="LPLAT_LABLAT-like"/>
    <property type="match status" value="1"/>
</dbReference>
<keyword evidence="2" id="KW-1003">Cell membrane</keyword>
<evidence type="ECO:0000256" key="4">
    <source>
        <dbReference type="ARBA" id="ARBA00022679"/>
    </source>
</evidence>
<feature type="region of interest" description="Disordered" evidence="7">
    <location>
        <begin position="1"/>
        <end position="52"/>
    </location>
</feature>
<gene>
    <name evidence="8" type="ORF">C7400_103199</name>
</gene>
<feature type="compositionally biased region" description="Low complexity" evidence="7">
    <location>
        <begin position="370"/>
        <end position="385"/>
    </location>
</feature>
<dbReference type="PANTHER" id="PTHR30606">
    <property type="entry name" value="LIPID A BIOSYNTHESIS LAUROYL ACYLTRANSFERASE"/>
    <property type="match status" value="1"/>
</dbReference>
<evidence type="ECO:0000256" key="1">
    <source>
        <dbReference type="ARBA" id="ARBA00004533"/>
    </source>
</evidence>
<evidence type="ECO:0000256" key="2">
    <source>
        <dbReference type="ARBA" id="ARBA00022475"/>
    </source>
</evidence>
<keyword evidence="9" id="KW-1185">Reference proteome</keyword>
<reference evidence="8 9" key="1">
    <citation type="submission" date="2018-05" db="EMBL/GenBank/DDBJ databases">
        <title>Genomic Encyclopedia of Type Strains, Phase IV (KMG-V): Genome sequencing to study the core and pangenomes of soil and plant-associated prokaryotes.</title>
        <authorList>
            <person name="Whitman W."/>
        </authorList>
    </citation>
    <scope>NUCLEOTIDE SEQUENCE [LARGE SCALE GENOMIC DNA]</scope>
    <source>
        <strain evidence="8 9">SIr-6563</strain>
    </source>
</reference>
<keyword evidence="6 8" id="KW-0012">Acyltransferase</keyword>
<accession>A0ABX5MVB2</accession>
<evidence type="ECO:0000256" key="7">
    <source>
        <dbReference type="SAM" id="MobiDB-lite"/>
    </source>
</evidence>
<name>A0ABX5MVB2_9BURK</name>
<keyword evidence="3" id="KW-0997">Cell inner membrane</keyword>
<protein>
    <submittedName>
        <fullName evidence="8">LPLAT superfamily acyltransferase</fullName>
    </submittedName>
</protein>
<proteinExistence type="predicted"/>
<dbReference type="Pfam" id="PF03279">
    <property type="entry name" value="Lip_A_acyltrans"/>
    <property type="match status" value="1"/>
</dbReference>
<evidence type="ECO:0000313" key="8">
    <source>
        <dbReference type="EMBL" id="PXX19208.1"/>
    </source>
</evidence>
<evidence type="ECO:0000256" key="5">
    <source>
        <dbReference type="ARBA" id="ARBA00023136"/>
    </source>
</evidence>